<name>A0A445MK71_ENSVE</name>
<dbReference type="EMBL" id="KV876329">
    <property type="protein sequence ID" value="RZR74645.1"/>
    <property type="molecule type" value="Genomic_DNA"/>
</dbReference>
<protein>
    <recommendedName>
        <fullName evidence="5">ABC transmembrane type-1 domain-containing protein</fullName>
    </recommendedName>
</protein>
<accession>A0A445MK71</accession>
<sequence>NPQAMLCQILNTVIRFSQPMSLSLEFYTWETRYCYCSIVVSIYDKYPNLGYAKLRESLSAMLRLLLPDQVLALVIVPVISVAVRQFGRYLRDLSHKTQAAAAVAASIAEKLVGLFAGGLNAASTLSVVIVVIYGANLTINGSMTTGALTSFILYSLTGTPGSAFLDKGWSSLHFLTTNYVFECDTPTTQVYLD</sequence>
<feature type="domain" description="ABC transmembrane type-1" evidence="5">
    <location>
        <begin position="108"/>
        <end position="159"/>
    </location>
</feature>
<evidence type="ECO:0000259" key="5">
    <source>
        <dbReference type="PROSITE" id="PS50929"/>
    </source>
</evidence>
<dbReference type="PROSITE" id="PS50929">
    <property type="entry name" value="ABC_TM1F"/>
    <property type="match status" value="1"/>
</dbReference>
<dbReference type="SUPFAM" id="SSF90123">
    <property type="entry name" value="ABC transporter transmembrane region"/>
    <property type="match status" value="1"/>
</dbReference>
<reference evidence="6" key="1">
    <citation type="journal article" date="2018" name="Data Brief">
        <title>Genome sequence data from 17 accessions of Ensete ventricosum, a staple food crop for millions in Ethiopia.</title>
        <authorList>
            <person name="Yemataw Z."/>
            <person name="Muzemil S."/>
            <person name="Ambachew D."/>
            <person name="Tripathi L."/>
            <person name="Tesfaye K."/>
            <person name="Chala A."/>
            <person name="Farbos A."/>
            <person name="O'Neill P."/>
            <person name="Moore K."/>
            <person name="Grant M."/>
            <person name="Studholme D.J."/>
        </authorList>
    </citation>
    <scope>NUCLEOTIDE SEQUENCE [LARGE SCALE GENOMIC DNA]</scope>
    <source>
        <tissue evidence="6">Leaf</tissue>
    </source>
</reference>
<feature type="transmembrane region" description="Helical" evidence="4">
    <location>
        <begin position="147"/>
        <end position="165"/>
    </location>
</feature>
<dbReference type="InterPro" id="IPR011527">
    <property type="entry name" value="ABC1_TM_dom"/>
</dbReference>
<keyword evidence="3 4" id="KW-0472">Membrane</keyword>
<gene>
    <name evidence="6" type="ORF">BHM03_00040414</name>
</gene>
<evidence type="ECO:0000256" key="3">
    <source>
        <dbReference type="ARBA" id="ARBA00023136"/>
    </source>
</evidence>
<keyword evidence="1 4" id="KW-0812">Transmembrane</keyword>
<dbReference type="GO" id="GO:0016020">
    <property type="term" value="C:membrane"/>
    <property type="evidence" value="ECO:0007669"/>
    <property type="project" value="InterPro"/>
</dbReference>
<dbReference type="Proteomes" id="UP000290560">
    <property type="component" value="Unassembled WGS sequence"/>
</dbReference>
<proteinExistence type="predicted"/>
<evidence type="ECO:0000256" key="2">
    <source>
        <dbReference type="ARBA" id="ARBA00022989"/>
    </source>
</evidence>
<dbReference type="GO" id="GO:0140359">
    <property type="term" value="F:ABC-type transporter activity"/>
    <property type="evidence" value="ECO:0007669"/>
    <property type="project" value="InterPro"/>
</dbReference>
<dbReference type="InterPro" id="IPR036640">
    <property type="entry name" value="ABC1_TM_sf"/>
</dbReference>
<dbReference type="AlphaFoldDB" id="A0A445MK71"/>
<dbReference type="GO" id="GO:0005524">
    <property type="term" value="F:ATP binding"/>
    <property type="evidence" value="ECO:0007669"/>
    <property type="project" value="InterPro"/>
</dbReference>
<feature type="transmembrane region" description="Helical" evidence="4">
    <location>
        <begin position="70"/>
        <end position="90"/>
    </location>
</feature>
<evidence type="ECO:0000256" key="1">
    <source>
        <dbReference type="ARBA" id="ARBA00022692"/>
    </source>
</evidence>
<evidence type="ECO:0000313" key="6">
    <source>
        <dbReference type="EMBL" id="RZR74645.1"/>
    </source>
</evidence>
<feature type="non-terminal residue" evidence="6">
    <location>
        <position position="1"/>
    </location>
</feature>
<keyword evidence="2 4" id="KW-1133">Transmembrane helix</keyword>
<dbReference type="Gene3D" id="1.20.1560.10">
    <property type="entry name" value="ABC transporter type 1, transmembrane domain"/>
    <property type="match status" value="1"/>
</dbReference>
<feature type="transmembrane region" description="Helical" evidence="4">
    <location>
        <begin position="111"/>
        <end position="135"/>
    </location>
</feature>
<organism evidence="6">
    <name type="scientific">Ensete ventricosum</name>
    <name type="common">Abyssinian banana</name>
    <name type="synonym">Musa ensete</name>
    <dbReference type="NCBI Taxonomy" id="4639"/>
    <lineage>
        <taxon>Eukaryota</taxon>
        <taxon>Viridiplantae</taxon>
        <taxon>Streptophyta</taxon>
        <taxon>Embryophyta</taxon>
        <taxon>Tracheophyta</taxon>
        <taxon>Spermatophyta</taxon>
        <taxon>Magnoliopsida</taxon>
        <taxon>Liliopsida</taxon>
        <taxon>Zingiberales</taxon>
        <taxon>Musaceae</taxon>
        <taxon>Ensete</taxon>
    </lineage>
</organism>
<evidence type="ECO:0000256" key="4">
    <source>
        <dbReference type="SAM" id="Phobius"/>
    </source>
</evidence>